<feature type="region of interest" description="Disordered" evidence="1">
    <location>
        <begin position="1"/>
        <end position="36"/>
    </location>
</feature>
<name>A0AAE0FWG4_9CHLO</name>
<reference evidence="2 3" key="1">
    <citation type="journal article" date="2015" name="Genome Biol. Evol.">
        <title>Comparative Genomics of a Bacterivorous Green Alga Reveals Evolutionary Causalities and Consequences of Phago-Mixotrophic Mode of Nutrition.</title>
        <authorList>
            <person name="Burns J.A."/>
            <person name="Paasch A."/>
            <person name="Narechania A."/>
            <person name="Kim E."/>
        </authorList>
    </citation>
    <scope>NUCLEOTIDE SEQUENCE [LARGE SCALE GENOMIC DNA]</scope>
    <source>
        <strain evidence="2 3">PLY_AMNH</strain>
    </source>
</reference>
<dbReference type="AlphaFoldDB" id="A0AAE0FWG4"/>
<organism evidence="2 3">
    <name type="scientific">Cymbomonas tetramitiformis</name>
    <dbReference type="NCBI Taxonomy" id="36881"/>
    <lineage>
        <taxon>Eukaryota</taxon>
        <taxon>Viridiplantae</taxon>
        <taxon>Chlorophyta</taxon>
        <taxon>Pyramimonadophyceae</taxon>
        <taxon>Pyramimonadales</taxon>
        <taxon>Pyramimonadaceae</taxon>
        <taxon>Cymbomonas</taxon>
    </lineage>
</organism>
<dbReference type="EMBL" id="LGRX02012668">
    <property type="protein sequence ID" value="KAK3267012.1"/>
    <property type="molecule type" value="Genomic_DNA"/>
</dbReference>
<gene>
    <name evidence="2" type="ORF">CYMTET_24404</name>
</gene>
<feature type="region of interest" description="Disordered" evidence="1">
    <location>
        <begin position="98"/>
        <end position="174"/>
    </location>
</feature>
<accession>A0AAE0FWG4</accession>
<evidence type="ECO:0000256" key="1">
    <source>
        <dbReference type="SAM" id="MobiDB-lite"/>
    </source>
</evidence>
<keyword evidence="3" id="KW-1185">Reference proteome</keyword>
<comment type="caution">
    <text evidence="2">The sequence shown here is derived from an EMBL/GenBank/DDBJ whole genome shotgun (WGS) entry which is preliminary data.</text>
</comment>
<evidence type="ECO:0000313" key="2">
    <source>
        <dbReference type="EMBL" id="KAK3267012.1"/>
    </source>
</evidence>
<proteinExistence type="predicted"/>
<dbReference type="Proteomes" id="UP001190700">
    <property type="component" value="Unassembled WGS sequence"/>
</dbReference>
<sequence>MGGGGCRFPRFSSQRAVKSPPPPATRSAESEESSAVPLERCLFELPRFIPKLPSSCKDTLTEPGAREVTPSYAVRGLEVGLPLLSGFAQTHSSAPFSEMSAVHARPQDSSDLLMPSRSETWSSKPTYKSPRKSPPKSPSRSPSRQSLEPTTRLKPEPLNSGSLLPDEPRDQTSVCKSIREGNRKLKGLKGPSFTARSYLTPLKADYSFKYRMSSSSDRSDRISSDTKHFLEKIIQQHVIRADPHAPVQNTAMWKRLQRAKHSNLKATVQLQDGSVDET</sequence>
<evidence type="ECO:0000313" key="3">
    <source>
        <dbReference type="Proteomes" id="UP001190700"/>
    </source>
</evidence>
<protein>
    <submittedName>
        <fullName evidence="2">Uncharacterized protein</fullName>
    </submittedName>
</protein>